<keyword evidence="4" id="KW-1185">Reference proteome</keyword>
<dbReference type="OrthoDB" id="6369810at2759"/>
<evidence type="ECO:0000256" key="1">
    <source>
        <dbReference type="ARBA" id="ARBA00023157"/>
    </source>
</evidence>
<dbReference type="EMBL" id="SRLO01000638">
    <property type="protein sequence ID" value="TNN49879.1"/>
    <property type="molecule type" value="Genomic_DNA"/>
</dbReference>
<feature type="domain" description="C-type lectin" evidence="2">
    <location>
        <begin position="143"/>
        <end position="246"/>
    </location>
</feature>
<gene>
    <name evidence="3" type="primary">Mrc2_0</name>
    <name evidence="3" type="ORF">EYF80_039921</name>
</gene>
<dbReference type="SMART" id="SM00034">
    <property type="entry name" value="CLECT"/>
    <property type="match status" value="2"/>
</dbReference>
<dbReference type="PANTHER" id="PTHR45784:SF3">
    <property type="entry name" value="C-TYPE LECTIN DOMAIN FAMILY 4 MEMBER K-LIKE-RELATED"/>
    <property type="match status" value="1"/>
</dbReference>
<reference evidence="3 4" key="1">
    <citation type="submission" date="2019-03" db="EMBL/GenBank/DDBJ databases">
        <title>First draft genome of Liparis tanakae, snailfish: a comprehensive survey of snailfish specific genes.</title>
        <authorList>
            <person name="Kim W."/>
            <person name="Song I."/>
            <person name="Jeong J.-H."/>
            <person name="Kim D."/>
            <person name="Kim S."/>
            <person name="Ryu S."/>
            <person name="Song J.Y."/>
            <person name="Lee S.K."/>
        </authorList>
    </citation>
    <scope>NUCLEOTIDE SEQUENCE [LARGE SCALE GENOMIC DNA]</scope>
    <source>
        <tissue evidence="3">Muscle</tissue>
    </source>
</reference>
<dbReference type="AlphaFoldDB" id="A0A4Z2G8L8"/>
<keyword evidence="1" id="KW-1015">Disulfide bond</keyword>
<proteinExistence type="predicted"/>
<dbReference type="PROSITE" id="PS00615">
    <property type="entry name" value="C_TYPE_LECTIN_1"/>
    <property type="match status" value="1"/>
</dbReference>
<dbReference type="PROSITE" id="PS50041">
    <property type="entry name" value="C_TYPE_LECTIN_2"/>
    <property type="match status" value="2"/>
</dbReference>
<feature type="domain" description="C-type lectin" evidence="2">
    <location>
        <begin position="26"/>
        <end position="136"/>
    </location>
</feature>
<keyword evidence="3" id="KW-0675">Receptor</keyword>
<dbReference type="Proteomes" id="UP000314294">
    <property type="component" value="Unassembled WGS sequence"/>
</dbReference>
<dbReference type="PANTHER" id="PTHR45784">
    <property type="entry name" value="C-TYPE LECTIN DOMAIN FAMILY 20 MEMBER A-RELATED"/>
    <property type="match status" value="1"/>
</dbReference>
<dbReference type="InterPro" id="IPR001304">
    <property type="entry name" value="C-type_lectin-like"/>
</dbReference>
<dbReference type="InterPro" id="IPR016186">
    <property type="entry name" value="C-type_lectin-like/link_sf"/>
</dbReference>
<name>A0A4Z2G8L8_9TELE</name>
<comment type="caution">
    <text evidence="3">The sequence shown here is derived from an EMBL/GenBank/DDBJ whole genome shotgun (WGS) entry which is preliminary data.</text>
</comment>
<dbReference type="Pfam" id="PF00059">
    <property type="entry name" value="Lectin_C"/>
    <property type="match status" value="2"/>
</dbReference>
<evidence type="ECO:0000313" key="4">
    <source>
        <dbReference type="Proteomes" id="UP000314294"/>
    </source>
</evidence>
<evidence type="ECO:0000313" key="3">
    <source>
        <dbReference type="EMBL" id="TNN49879.1"/>
    </source>
</evidence>
<evidence type="ECO:0000259" key="2">
    <source>
        <dbReference type="PROSITE" id="PS50041"/>
    </source>
</evidence>
<dbReference type="InterPro" id="IPR016187">
    <property type="entry name" value="CTDL_fold"/>
</dbReference>
<protein>
    <submittedName>
        <fullName evidence="3">C-type mannose receptor 2</fullName>
    </submittedName>
</protein>
<sequence>MGVCKRAVLILVDVTRQMGPSYSLEYILIDEKMSWRDAQEYCRGRYDDLATISDEGDNDAIGTMETVRAFWIGLLDDVDSWEWALKKQNEKGKDDYRRWEEGEPDNAGGTQRCVTMTKDGLWTDVSCTLEMPFVCFDDAENPYKLLTTAMTWLNARKFCLENHVDLASVTSLTENKKVKELLSRVDQAWIGLHRDSWMWSNGSASSFRRWPEAQPNSTEDFQPCVQMQQGYWSSSPCETELNFLCQDLVPVAPPTSRRTVKMKMLTTSDLTDPAIRTQILQQVQ</sequence>
<organism evidence="3 4">
    <name type="scientific">Liparis tanakae</name>
    <name type="common">Tanaka's snailfish</name>
    <dbReference type="NCBI Taxonomy" id="230148"/>
    <lineage>
        <taxon>Eukaryota</taxon>
        <taxon>Metazoa</taxon>
        <taxon>Chordata</taxon>
        <taxon>Craniata</taxon>
        <taxon>Vertebrata</taxon>
        <taxon>Euteleostomi</taxon>
        <taxon>Actinopterygii</taxon>
        <taxon>Neopterygii</taxon>
        <taxon>Teleostei</taxon>
        <taxon>Neoteleostei</taxon>
        <taxon>Acanthomorphata</taxon>
        <taxon>Eupercaria</taxon>
        <taxon>Perciformes</taxon>
        <taxon>Cottioidei</taxon>
        <taxon>Cottales</taxon>
        <taxon>Liparidae</taxon>
        <taxon>Liparis</taxon>
    </lineage>
</organism>
<accession>A0A4Z2G8L8</accession>
<dbReference type="SUPFAM" id="SSF56436">
    <property type="entry name" value="C-type lectin-like"/>
    <property type="match status" value="2"/>
</dbReference>
<dbReference type="InterPro" id="IPR018378">
    <property type="entry name" value="C-type_lectin_CS"/>
</dbReference>
<dbReference type="Gene3D" id="3.10.100.10">
    <property type="entry name" value="Mannose-Binding Protein A, subunit A"/>
    <property type="match status" value="2"/>
</dbReference>